<feature type="region of interest" description="Disordered" evidence="1">
    <location>
        <begin position="706"/>
        <end position="752"/>
    </location>
</feature>
<gene>
    <name evidence="3" type="primary">KIAA0232</name>
</gene>
<dbReference type="Proteomes" id="UP001318040">
    <property type="component" value="Chromosome 9"/>
</dbReference>
<dbReference type="Pfam" id="PF15376">
    <property type="entry name" value="DUF4603"/>
    <property type="match status" value="1"/>
</dbReference>
<dbReference type="InterPro" id="IPR027871">
    <property type="entry name" value="DUF4603"/>
</dbReference>
<dbReference type="KEGG" id="pmrn:116940614"/>
<dbReference type="CTD" id="9778"/>
<sequence length="1412" mass="156292">MSILQALGPVQTWLGQELEKCGIDAVIYTRYILSLLLQDTFEVEPQEQEGNICVPWDKGPGRRLGKNKKKWTSGLSLEEMKKQAAVQCLRSASEETSGIEMLVEELCCKLKDLQDQQKDGQSFGKLTPKKGSPSLDDGPTSNKDEAEMYYEAFPALSEKTAPFPATSTSVWVCKAKMLRGTSSSTSDSVSSSSTLQQACTDTCSPVEICSDDDETVRERPSGKLESGSSPGQRDSGKENEHDRSICKRHKAKPSFSRRQGRVRLSGEGKLPRTHSGSSDSSDAGSASGSNRPFEVNTLRKALRLKQRIRETDRVPRLQEAMVKPSRKYSKKFDKSKYFGGTARYESYSRGGFAEKERRKSNDLELTSEENLFGQTRRQGLQEEPMWYTEPLGVCFVSQNQKSKLETSYRGLASSQAENSELHPQAKRSEEVHPPHYSKNTYDDVFRSAGTFIDGCFVEVPVVSSDGAEREMPTTELKNNIRTELNCLDCDYFREVNFYQSMLDPSASELLPNSSRILKLIHQNSTEHVSVESENHVGSFETQSKESESAIWTDEQVLEKPEIMNLRDSQDGNNSINKLSPTVARFWDCSSPSFCSEDEGSQDDHLVSFFNSPIFHIDERFGCLVIKSKECPQIEQLNSDKDKFPKPDPGLDMAALFPEVDVQFTNQPRGPLEVFVDTVSEKLGSALWEDAGAAKTSRLAMWTRSQTCEDDGPFSSLSTRTGSPWSHSDDVRSEDAASFSLQGDDSSKFSAEEKNVSSLTDSVTMQESDLLNLIPQHNQFDVDGAFRKLPPLSCKHGSKLAAVCGIQLEEDGEEIPLVNENIYLSAPLLAFPHQSSSGNSIQFLNETSHEVLPPPNFSHSASVTNHTLTVEVTTPPCNVEVKKCLPKMASTAVQRSEYRLWDNVNSNASVMTEGTSEKVWDMTEETDTSFILGGVYGTGKHLKDECSSMQNWSSVSSTEQKDSSLLESASPNAVIIAGSNLCMAPNFHAQHKSLWKSRFPFAQGGLSVKWEERMDATIPFLLQDDCGGSYSNYLGSDFCHSPGIKCTFPSLDLNSHFSHLLSVQCAVQPDVDSPLDAPFKPKPVLSSGTEAHNLEHQKVYGLCQMQYRAIRISPRTHFRPIQAGELSPFAGDTSDSESEKGDETLPIVTYSDLFEQPEADLRPLEEDAVANYQEYKCYAQSETDTQHMEVPQVRKTAIERGAQTSLDSQDKLTVACGDDCVHECASESSSAPHVIGCFGSNAKHDANKDIEQQSTGGERGTDECYGSFILGGVYSTSDEQERYAKPFLACKNCWSDNETKEQEDDCWNLLDSISRLTIRCSKPPESCEKGDSSWINKQLGNIQTSQASEVDCGIQCATFQPDVSAVVEGRHTFPGRLGSFFIGDPDLSDSSDDAESDGSQDDDTTFSEKDEPI</sequence>
<evidence type="ECO:0000313" key="2">
    <source>
        <dbReference type="Proteomes" id="UP001318040"/>
    </source>
</evidence>
<reference evidence="3" key="1">
    <citation type="submission" date="2025-08" db="UniProtKB">
        <authorList>
            <consortium name="RefSeq"/>
        </authorList>
    </citation>
    <scope>IDENTIFICATION</scope>
    <source>
        <tissue evidence="3">Sperm</tissue>
    </source>
</reference>
<feature type="compositionally biased region" description="Basic and acidic residues" evidence="1">
    <location>
        <begin position="234"/>
        <end position="245"/>
    </location>
</feature>
<protein>
    <submittedName>
        <fullName evidence="3">Uncharacterized protein KIAA0232 homolog</fullName>
    </submittedName>
</protein>
<feature type="region of interest" description="Disordered" evidence="1">
    <location>
        <begin position="408"/>
        <end position="436"/>
    </location>
</feature>
<dbReference type="RefSeq" id="XP_032806564.1">
    <property type="nucleotide sequence ID" value="XM_032950673.1"/>
</dbReference>
<feature type="compositionally biased region" description="Low complexity" evidence="1">
    <location>
        <begin position="275"/>
        <end position="289"/>
    </location>
</feature>
<evidence type="ECO:0000313" key="3">
    <source>
        <dbReference type="RefSeq" id="XP_032806564.1"/>
    </source>
</evidence>
<feature type="region of interest" description="Disordered" evidence="1">
    <location>
        <begin position="210"/>
        <end position="294"/>
    </location>
</feature>
<proteinExistence type="predicted"/>
<keyword evidence="2" id="KW-1185">Reference proteome</keyword>
<name>A0AAJ7SWJ7_PETMA</name>
<accession>A0AAJ7SWJ7</accession>
<organism evidence="2 3">
    <name type="scientific">Petromyzon marinus</name>
    <name type="common">Sea lamprey</name>
    <dbReference type="NCBI Taxonomy" id="7757"/>
    <lineage>
        <taxon>Eukaryota</taxon>
        <taxon>Metazoa</taxon>
        <taxon>Chordata</taxon>
        <taxon>Craniata</taxon>
        <taxon>Vertebrata</taxon>
        <taxon>Cyclostomata</taxon>
        <taxon>Hyperoartia</taxon>
        <taxon>Petromyzontiformes</taxon>
        <taxon>Petromyzontidae</taxon>
        <taxon>Petromyzon</taxon>
    </lineage>
</organism>
<feature type="compositionally biased region" description="Polar residues" evidence="1">
    <location>
        <begin position="714"/>
        <end position="725"/>
    </location>
</feature>
<feature type="region of interest" description="Disordered" evidence="1">
    <location>
        <begin position="1382"/>
        <end position="1412"/>
    </location>
</feature>
<dbReference type="PANTHER" id="PTHR17611">
    <property type="entry name" value="DNA SEGMENT, CHR 5, ERATO DOI 579, EXPRESSED"/>
    <property type="match status" value="1"/>
</dbReference>
<feature type="compositionally biased region" description="Acidic residues" evidence="1">
    <location>
        <begin position="1385"/>
        <end position="1404"/>
    </location>
</feature>
<evidence type="ECO:0000256" key="1">
    <source>
        <dbReference type="SAM" id="MobiDB-lite"/>
    </source>
</evidence>
<dbReference type="PANTHER" id="PTHR17611:SF3">
    <property type="entry name" value="DNA SEGMENT, CHR 5, ERATO DOI 579, EXPRESSED"/>
    <property type="match status" value="1"/>
</dbReference>
<feature type="region of interest" description="Disordered" evidence="1">
    <location>
        <begin position="119"/>
        <end position="143"/>
    </location>
</feature>